<accession>A0A4Q9LH38</accession>
<name>A0A4Q9LH38_9MICR</name>
<dbReference type="Proteomes" id="UP000291404">
    <property type="component" value="Unassembled WGS sequence"/>
</dbReference>
<proteinExistence type="predicted"/>
<evidence type="ECO:0000256" key="1">
    <source>
        <dbReference type="ARBA" id="ARBA00022723"/>
    </source>
</evidence>
<feature type="region of interest" description="Disordered" evidence="4">
    <location>
        <begin position="182"/>
        <end position="219"/>
    </location>
</feature>
<dbReference type="SUPFAM" id="SSF57667">
    <property type="entry name" value="beta-beta-alpha zinc fingers"/>
    <property type="match status" value="1"/>
</dbReference>
<dbReference type="Pfam" id="PF06220">
    <property type="entry name" value="zf-U1"/>
    <property type="match status" value="1"/>
</dbReference>
<reference evidence="6 7" key="1">
    <citation type="submission" date="2017-12" db="EMBL/GenBank/DDBJ databases">
        <authorList>
            <person name="Pombert J.-F."/>
            <person name="Haag K.L."/>
            <person name="Ebert D."/>
        </authorList>
    </citation>
    <scope>NUCLEOTIDE SEQUENCE [LARGE SCALE GENOMIC DNA]</scope>
    <source>
        <strain evidence="6">BE-OM-2</strain>
    </source>
</reference>
<evidence type="ECO:0000313" key="7">
    <source>
        <dbReference type="Proteomes" id="UP000291404"/>
    </source>
</evidence>
<protein>
    <recommendedName>
        <fullName evidence="5">U1-C C2H2-type zinc finger domain-containing protein</fullName>
    </recommendedName>
</protein>
<gene>
    <name evidence="6" type="ORF">CWI36_0299p0030</name>
</gene>
<evidence type="ECO:0000256" key="4">
    <source>
        <dbReference type="SAM" id="MobiDB-lite"/>
    </source>
</evidence>
<evidence type="ECO:0000313" key="6">
    <source>
        <dbReference type="EMBL" id="TBU07267.1"/>
    </source>
</evidence>
<dbReference type="InterPro" id="IPR036236">
    <property type="entry name" value="Znf_C2H2_sf"/>
</dbReference>
<evidence type="ECO:0000256" key="3">
    <source>
        <dbReference type="ARBA" id="ARBA00022833"/>
    </source>
</evidence>
<feature type="domain" description="U1-C C2H2-type zinc finger" evidence="5">
    <location>
        <begin position="1"/>
        <end position="38"/>
    </location>
</feature>
<keyword evidence="7" id="KW-1185">Reference proteome</keyword>
<dbReference type="InterPro" id="IPR013085">
    <property type="entry name" value="U1-CZ_Znf_C2H2"/>
</dbReference>
<dbReference type="VEuPathDB" id="MicrosporidiaDB:CWI36_0299p0030"/>
<evidence type="ECO:0000256" key="2">
    <source>
        <dbReference type="ARBA" id="ARBA00022771"/>
    </source>
</evidence>
<dbReference type="VEuPathDB" id="MicrosporidiaDB:CWI39_3648p0010"/>
<dbReference type="GO" id="GO:0008270">
    <property type="term" value="F:zinc ion binding"/>
    <property type="evidence" value="ECO:0007669"/>
    <property type="project" value="UniProtKB-KW"/>
</dbReference>
<comment type="caution">
    <text evidence="6">The sequence shown here is derived from an EMBL/GenBank/DDBJ whole genome shotgun (WGS) entry which is preliminary data.</text>
</comment>
<keyword evidence="3" id="KW-0862">Zinc</keyword>
<organism evidence="6 7">
    <name type="scientific">Hamiltosporidium magnivora</name>
    <dbReference type="NCBI Taxonomy" id="148818"/>
    <lineage>
        <taxon>Eukaryota</taxon>
        <taxon>Fungi</taxon>
        <taxon>Fungi incertae sedis</taxon>
        <taxon>Microsporidia</taxon>
        <taxon>Dubosqiidae</taxon>
        <taxon>Hamiltosporidium</taxon>
    </lineage>
</organism>
<keyword evidence="2" id="KW-0863">Zinc-finger</keyword>
<evidence type="ECO:0000259" key="5">
    <source>
        <dbReference type="Pfam" id="PF06220"/>
    </source>
</evidence>
<dbReference type="Gene3D" id="3.30.160.60">
    <property type="entry name" value="Classic Zinc Finger"/>
    <property type="match status" value="1"/>
</dbReference>
<keyword evidence="1" id="KW-0479">Metal-binding</keyword>
<sequence length="260" mass="29824">MSRFYCDFCKVILPNCSQKSKETHRDGFKHKQLRTTYYNDILSKKEIFSKINDTIYKIKMYNNIKQSEEVIKINENPRKNIEKVEKKDENKIKSEFLNIFNESCNKIQNSKFEMPNFNIPPDFIYPPPPKNFRLPKDFDFSNISNFPKNIQKAIQKFTSDSHNYDSEVQKCKLHPPAISLPSSSYTTITPPPPSQTCSKMQNSGLDTLPSPKAPVPSSVEVSACEPSYDMTSPCTLAIPEGNRLMALRTIFDSVTADLNE</sequence>
<dbReference type="STRING" id="148818.A0A4Q9LH38"/>
<dbReference type="EMBL" id="PITI01000299">
    <property type="protein sequence ID" value="TBU07267.1"/>
    <property type="molecule type" value="Genomic_DNA"/>
</dbReference>
<dbReference type="AlphaFoldDB" id="A0A4Q9LH38"/>